<evidence type="ECO:0000313" key="3">
    <source>
        <dbReference type="Proteomes" id="UP000265520"/>
    </source>
</evidence>
<evidence type="ECO:0000256" key="1">
    <source>
        <dbReference type="SAM" id="MobiDB-lite"/>
    </source>
</evidence>
<accession>A0A392R6A7</accession>
<protein>
    <submittedName>
        <fullName evidence="2">Uncharacterized protein</fullName>
    </submittedName>
</protein>
<evidence type="ECO:0000313" key="2">
    <source>
        <dbReference type="EMBL" id="MCI32148.1"/>
    </source>
</evidence>
<reference evidence="2 3" key="1">
    <citation type="journal article" date="2018" name="Front. Plant Sci.">
        <title>Red Clover (Trifolium pratense) and Zigzag Clover (T. medium) - A Picture of Genomic Similarities and Differences.</title>
        <authorList>
            <person name="Dluhosova J."/>
            <person name="Istvanek J."/>
            <person name="Nedelnik J."/>
            <person name="Repkova J."/>
        </authorList>
    </citation>
    <scope>NUCLEOTIDE SEQUENCE [LARGE SCALE GENOMIC DNA]</scope>
    <source>
        <strain evidence="3">cv. 10/8</strain>
        <tissue evidence="2">Leaf</tissue>
    </source>
</reference>
<sequence>DPVPHVVEEIMEASLLLMAEAEAKETNCMTNHVIDQCFKKHGYPPHMQQGGATNNCYNNGNEEDSKSIAYDEDNGDMDTSKLFFT</sequence>
<proteinExistence type="predicted"/>
<feature type="non-terminal residue" evidence="2">
    <location>
        <position position="1"/>
    </location>
</feature>
<dbReference type="Proteomes" id="UP000265520">
    <property type="component" value="Unassembled WGS sequence"/>
</dbReference>
<feature type="compositionally biased region" description="Polar residues" evidence="1">
    <location>
        <begin position="50"/>
        <end position="60"/>
    </location>
</feature>
<dbReference type="AlphaFoldDB" id="A0A392R6A7"/>
<name>A0A392R6A7_9FABA</name>
<comment type="caution">
    <text evidence="2">The sequence shown here is derived from an EMBL/GenBank/DDBJ whole genome shotgun (WGS) entry which is preliminary data.</text>
</comment>
<keyword evidence="3" id="KW-1185">Reference proteome</keyword>
<feature type="region of interest" description="Disordered" evidence="1">
    <location>
        <begin position="49"/>
        <end position="73"/>
    </location>
</feature>
<organism evidence="2 3">
    <name type="scientific">Trifolium medium</name>
    <dbReference type="NCBI Taxonomy" id="97028"/>
    <lineage>
        <taxon>Eukaryota</taxon>
        <taxon>Viridiplantae</taxon>
        <taxon>Streptophyta</taxon>
        <taxon>Embryophyta</taxon>
        <taxon>Tracheophyta</taxon>
        <taxon>Spermatophyta</taxon>
        <taxon>Magnoliopsida</taxon>
        <taxon>eudicotyledons</taxon>
        <taxon>Gunneridae</taxon>
        <taxon>Pentapetalae</taxon>
        <taxon>rosids</taxon>
        <taxon>fabids</taxon>
        <taxon>Fabales</taxon>
        <taxon>Fabaceae</taxon>
        <taxon>Papilionoideae</taxon>
        <taxon>50 kb inversion clade</taxon>
        <taxon>NPAAA clade</taxon>
        <taxon>Hologalegina</taxon>
        <taxon>IRL clade</taxon>
        <taxon>Trifolieae</taxon>
        <taxon>Trifolium</taxon>
    </lineage>
</organism>
<feature type="non-terminal residue" evidence="2">
    <location>
        <position position="85"/>
    </location>
</feature>
<dbReference type="EMBL" id="LXQA010193055">
    <property type="protein sequence ID" value="MCI32148.1"/>
    <property type="molecule type" value="Genomic_DNA"/>
</dbReference>